<reference evidence="10 11" key="1">
    <citation type="submission" date="2016-03" db="EMBL/GenBank/DDBJ databases">
        <title>Cyphomyrmex costatus WGS genome.</title>
        <authorList>
            <person name="Nygaard S."/>
            <person name="Hu H."/>
            <person name="Boomsma J."/>
            <person name="Zhang G."/>
        </authorList>
    </citation>
    <scope>NUCLEOTIDE SEQUENCE [LARGE SCALE GENOMIC DNA]</scope>
    <source>
        <strain evidence="10">MS0001</strain>
        <tissue evidence="10">Whole body</tissue>
    </source>
</reference>
<comment type="catalytic activity">
    <reaction evidence="8">
        <text>DNA(n) + a 2'-deoxyribonucleoside 5'-triphosphate = DNA(n+1) + diphosphate</text>
        <dbReference type="Rhea" id="RHEA:22508"/>
        <dbReference type="Rhea" id="RHEA-COMP:17339"/>
        <dbReference type="Rhea" id="RHEA-COMP:17340"/>
        <dbReference type="ChEBI" id="CHEBI:33019"/>
        <dbReference type="ChEBI" id="CHEBI:61560"/>
        <dbReference type="ChEBI" id="CHEBI:173112"/>
        <dbReference type="EC" id="2.7.7.7"/>
    </reaction>
</comment>
<organism evidence="10 11">
    <name type="scientific">Cyphomyrmex costatus</name>
    <dbReference type="NCBI Taxonomy" id="456900"/>
    <lineage>
        <taxon>Eukaryota</taxon>
        <taxon>Metazoa</taxon>
        <taxon>Ecdysozoa</taxon>
        <taxon>Arthropoda</taxon>
        <taxon>Hexapoda</taxon>
        <taxon>Insecta</taxon>
        <taxon>Pterygota</taxon>
        <taxon>Neoptera</taxon>
        <taxon>Endopterygota</taxon>
        <taxon>Hymenoptera</taxon>
        <taxon>Apocrita</taxon>
        <taxon>Aculeata</taxon>
        <taxon>Formicoidea</taxon>
        <taxon>Formicidae</taxon>
        <taxon>Myrmicinae</taxon>
        <taxon>Cyphomyrmex</taxon>
    </lineage>
</organism>
<dbReference type="InterPro" id="IPR036397">
    <property type="entry name" value="RNaseH_sf"/>
</dbReference>
<evidence type="ECO:0000313" key="10">
    <source>
        <dbReference type="EMBL" id="KYM97252.1"/>
    </source>
</evidence>
<dbReference type="Proteomes" id="UP000078542">
    <property type="component" value="Unassembled WGS sequence"/>
</dbReference>
<dbReference type="GO" id="GO:0042575">
    <property type="term" value="C:DNA polymerase complex"/>
    <property type="evidence" value="ECO:0007669"/>
    <property type="project" value="UniProtKB-ARBA"/>
</dbReference>
<dbReference type="GO" id="GO:0003887">
    <property type="term" value="F:DNA-directed DNA polymerase activity"/>
    <property type="evidence" value="ECO:0007669"/>
    <property type="project" value="UniProtKB-KW"/>
</dbReference>
<dbReference type="InterPro" id="IPR044925">
    <property type="entry name" value="His-Me_finger_sf"/>
</dbReference>
<keyword evidence="7" id="KW-0238">DNA-binding</keyword>
<keyword evidence="5" id="KW-0235">DNA replication</keyword>
<sequence>MTGAVINSRHIEPRQFLEDAKSVVLERVRGAIDIHGSVKVNTAFNDEFVAGDKRTVMGINVKNCELYRCTDLREWYASRVIEPTLASLDEHQERDSGWALSRILNLTVNVNKLNPMRAGCYVTFPEKFKRKEAINVRSMDNACFAWAVVAALYPAKRNTERESSYPHYSKVLNFADIEFPVTLKDVAKFERSNDISINVYGIEDGNVLPLRLTDCKRDRHVNLLYVQDGDGHFVWIKDLSRLVGSQINKKKNRKYFCDRCLHYFSSSEKLERHSEDCQKLNTCAIRLPCVEQRWLEFSKHSRKERVPFIVYADLECVLRKTEDAAASSASYAYQRHKAFSIAYYVRCSYDDSLSEYRCRRGDDCVSWFASQLEALAHRVKNALTTNLPMDFTRDDWRRFDSATHCHICERPFAPGDERVRDHCHLTGRYRGPAHMGCNVNYKDSPYIPVVFHNLSGYDAHFIVQEIATRFQGQVDLLPLTKEKYISFTKHVKDTSDPSDKDSRKCVKLRFIDSYKFLSAGLDKLASYLDKDKLKIVRSEFSALEDFNLITRKGVFPYEYVDSVERLNDTRLPPRESFHSSLTGDTVSESDYAHAENVWQRFAVRTLGEYSDLYLKTDVLLLADVFENFRDSCVASYGLDPAHYYTLPGFTWDAMLKHTRVKFELLTDIDMVMFVERGIRGGLSQCSGRYARANNKYMRSYDPSEPSSYLVYYDVNNLYGWAMCQPLPYGDFQWVDDAHNFDFTTVALDSPTGYILEVDLEYPQHLHDAHADLPFCPTREKPPGKRDDKLLATVSDKQRYVVHYRNLQQCTRHGLRVTKIHRVLRFAQSAWLRDYIELNTQFRTRAKNDFEKNLYKLMNNAVFGKTMENVRERVDVKLVTAWEGRYGAEALIAKPNFHSRSVFAENLIAVELRKLEVKFDKPIYVGMCILDISKTCLYEFHHDYMTPLFRDRCEIMYTDTDSLIYRVECDDVYETMKRDIDRFDTSDYPANNAYGMPLANKKVPGLMKDENNGAIMTEFVGLRAKMYALRVDGKRDTKKAKGVKSSVVARTISFEDYTRCLKDDIEMTRRQACIRSKLHRVYTVSEKKIALSPYDDKRYVVPESTNTLPWGHYRIV</sequence>
<dbReference type="AlphaFoldDB" id="A0A151IBY5"/>
<protein>
    <recommendedName>
        <fullName evidence="2">DNA-directed DNA polymerase</fullName>
        <ecNumber evidence="2">2.7.7.7</ecNumber>
    </recommendedName>
</protein>
<dbReference type="EMBL" id="KQ978073">
    <property type="protein sequence ID" value="KYM97252.1"/>
    <property type="molecule type" value="Genomic_DNA"/>
</dbReference>
<dbReference type="Gene3D" id="3.30.420.10">
    <property type="entry name" value="Ribonuclease H-like superfamily/Ribonuclease H"/>
    <property type="match status" value="1"/>
</dbReference>
<comment type="similarity">
    <text evidence="1">Belongs to the DNA polymerase type-B family.</text>
</comment>
<dbReference type="InterPro" id="IPR004868">
    <property type="entry name" value="DNA-dir_DNA_pol_B_mt/vir"/>
</dbReference>
<dbReference type="InterPro" id="IPR043502">
    <property type="entry name" value="DNA/RNA_pol_sf"/>
</dbReference>
<evidence type="ECO:0000256" key="3">
    <source>
        <dbReference type="ARBA" id="ARBA00022679"/>
    </source>
</evidence>
<dbReference type="PANTHER" id="PTHR31511:SF12">
    <property type="entry name" value="RHO TERMINATION FACTOR N-TERMINAL DOMAIN-CONTAINING PROTEIN"/>
    <property type="match status" value="1"/>
</dbReference>
<dbReference type="STRING" id="456900.A0A151IBY5"/>
<gene>
    <name evidence="10" type="ORF">ALC62_12066</name>
</gene>
<dbReference type="InterPro" id="IPR012337">
    <property type="entry name" value="RNaseH-like_sf"/>
</dbReference>
<evidence type="ECO:0000256" key="8">
    <source>
        <dbReference type="ARBA" id="ARBA00049244"/>
    </source>
</evidence>
<evidence type="ECO:0000256" key="2">
    <source>
        <dbReference type="ARBA" id="ARBA00012417"/>
    </source>
</evidence>
<evidence type="ECO:0000256" key="5">
    <source>
        <dbReference type="ARBA" id="ARBA00022705"/>
    </source>
</evidence>
<evidence type="ECO:0000256" key="1">
    <source>
        <dbReference type="ARBA" id="ARBA00005755"/>
    </source>
</evidence>
<feature type="domain" description="DNA-directed DNA polymerase family B mitochondria/virus" evidence="9">
    <location>
        <begin position="449"/>
        <end position="942"/>
    </location>
</feature>
<dbReference type="Pfam" id="PF03175">
    <property type="entry name" value="DNA_pol_B_2"/>
    <property type="match status" value="1"/>
</dbReference>
<evidence type="ECO:0000256" key="4">
    <source>
        <dbReference type="ARBA" id="ARBA00022695"/>
    </source>
</evidence>
<dbReference type="SUPFAM" id="SSF56672">
    <property type="entry name" value="DNA/RNA polymerases"/>
    <property type="match status" value="1"/>
</dbReference>
<evidence type="ECO:0000256" key="7">
    <source>
        <dbReference type="ARBA" id="ARBA00023125"/>
    </source>
</evidence>
<keyword evidence="4" id="KW-0548">Nucleotidyltransferase</keyword>
<dbReference type="InterPro" id="IPR023211">
    <property type="entry name" value="DNA_pol_palm_dom_sf"/>
</dbReference>
<dbReference type="GO" id="GO:0006260">
    <property type="term" value="P:DNA replication"/>
    <property type="evidence" value="ECO:0007669"/>
    <property type="project" value="UniProtKB-KW"/>
</dbReference>
<evidence type="ECO:0000256" key="6">
    <source>
        <dbReference type="ARBA" id="ARBA00022932"/>
    </source>
</evidence>
<dbReference type="PANTHER" id="PTHR31511">
    <property type="entry name" value="PROTEIN CBG23764"/>
    <property type="match status" value="1"/>
</dbReference>
<name>A0A151IBY5_9HYME</name>
<dbReference type="SUPFAM" id="SSF53098">
    <property type="entry name" value="Ribonuclease H-like"/>
    <property type="match status" value="1"/>
</dbReference>
<dbReference type="EC" id="2.7.7.7" evidence="2"/>
<evidence type="ECO:0000259" key="9">
    <source>
        <dbReference type="Pfam" id="PF03175"/>
    </source>
</evidence>
<dbReference type="Gene3D" id="3.90.1600.10">
    <property type="entry name" value="Palm domain of DNA polymerase"/>
    <property type="match status" value="1"/>
</dbReference>
<proteinExistence type="inferred from homology"/>
<dbReference type="GO" id="GO:0003677">
    <property type="term" value="F:DNA binding"/>
    <property type="evidence" value="ECO:0007669"/>
    <property type="project" value="UniProtKB-KW"/>
</dbReference>
<keyword evidence="3" id="KW-0808">Transferase</keyword>
<keyword evidence="11" id="KW-1185">Reference proteome</keyword>
<evidence type="ECO:0000313" key="11">
    <source>
        <dbReference type="Proteomes" id="UP000078542"/>
    </source>
</evidence>
<dbReference type="SUPFAM" id="SSF54060">
    <property type="entry name" value="His-Me finger endonucleases"/>
    <property type="match status" value="1"/>
</dbReference>
<accession>A0A151IBY5</accession>
<dbReference type="GO" id="GO:0000166">
    <property type="term" value="F:nucleotide binding"/>
    <property type="evidence" value="ECO:0007669"/>
    <property type="project" value="InterPro"/>
</dbReference>
<keyword evidence="6" id="KW-0239">DNA-directed DNA polymerase</keyword>